<keyword evidence="3" id="KW-1185">Reference proteome</keyword>
<feature type="transmembrane region" description="Helical" evidence="1">
    <location>
        <begin position="43"/>
        <end position="62"/>
    </location>
</feature>
<protein>
    <recommendedName>
        <fullName evidence="4">WD40 repeat domain-containing protein</fullName>
    </recommendedName>
</protein>
<accession>A0A372FXX7</accession>
<dbReference type="Proteomes" id="UP000262621">
    <property type="component" value="Unassembled WGS sequence"/>
</dbReference>
<evidence type="ECO:0000256" key="1">
    <source>
        <dbReference type="SAM" id="Phobius"/>
    </source>
</evidence>
<reference evidence="2 3" key="1">
    <citation type="submission" date="2018-08" db="EMBL/GenBank/DDBJ databases">
        <title>Verrucosispora craniellae sp. nov., isolated from a marine sponge in the South China Sea.</title>
        <authorList>
            <person name="Li L."/>
            <person name="Lin H.W."/>
        </authorList>
    </citation>
    <scope>NUCLEOTIDE SEQUENCE [LARGE SCALE GENOMIC DNA]</scope>
    <source>
        <strain evidence="2 3">LHW63014</strain>
    </source>
</reference>
<evidence type="ECO:0000313" key="3">
    <source>
        <dbReference type="Proteomes" id="UP000262621"/>
    </source>
</evidence>
<evidence type="ECO:0008006" key="4">
    <source>
        <dbReference type="Google" id="ProtNLM"/>
    </source>
</evidence>
<gene>
    <name evidence="2" type="ORF">D0Q02_15075</name>
</gene>
<keyword evidence="1" id="KW-0812">Transmembrane</keyword>
<dbReference type="AlphaFoldDB" id="A0A372FXX7"/>
<proteinExistence type="predicted"/>
<name>A0A372FXX7_9ACTN</name>
<comment type="caution">
    <text evidence="2">The sequence shown here is derived from an EMBL/GenBank/DDBJ whole genome shotgun (WGS) entry which is preliminary data.</text>
</comment>
<dbReference type="RefSeq" id="WP_117228615.1">
    <property type="nucleotide sequence ID" value="NZ_CP061725.1"/>
</dbReference>
<dbReference type="EMBL" id="QVFU01000014">
    <property type="protein sequence ID" value="RFS45661.1"/>
    <property type="molecule type" value="Genomic_DNA"/>
</dbReference>
<keyword evidence="1" id="KW-1133">Transmembrane helix</keyword>
<keyword evidence="1" id="KW-0472">Membrane</keyword>
<evidence type="ECO:0000313" key="2">
    <source>
        <dbReference type="EMBL" id="RFS45661.1"/>
    </source>
</evidence>
<organism evidence="2 3">
    <name type="scientific">Micromonospora craniellae</name>
    <dbReference type="NCBI Taxonomy" id="2294034"/>
    <lineage>
        <taxon>Bacteria</taxon>
        <taxon>Bacillati</taxon>
        <taxon>Actinomycetota</taxon>
        <taxon>Actinomycetes</taxon>
        <taxon>Micromonosporales</taxon>
        <taxon>Micromonosporaceae</taxon>
        <taxon>Micromonospora</taxon>
    </lineage>
</organism>
<sequence>MSQDELERAVRETFSRQVATPCAPRDPASALLRRAHRVQRRRTLAGMSLAASAIVLVSAGAMQLREDRPPTGADTVVIADPNPAPDTYRTSLPPPGPSTETPLAEVDLVLGRTIATAQGRRVPLLGTGAVQRVHRLTDGRGWLAVGEPSLSGRSLWAVAPDGTARMLLAGAAEIVLDRHGRQVAWKQDRVLAAAGIANGVLISTVRAEAPATAVPLRFVDGAVLVRLDPDLPGHVLWPLRPGLLDEGTDRTSLRVFGALPDGRLVGEVPAGLTEGTCLTLLDPADVRAPEQPACGPAIGGDGVGAVSPDGRWLLVNGRAGKQDSALLVDLTRLDPSVPAHPAGPPMNGTVSWNRPDVAHYADAAGALVRVDAERVSAGRPAVPVTVAGLRRDEPLVVVTGG</sequence>